<gene>
    <name evidence="3" type="primary">LOC118413596</name>
</gene>
<evidence type="ECO:0000313" key="2">
    <source>
        <dbReference type="Proteomes" id="UP000001554"/>
    </source>
</evidence>
<proteinExistence type="predicted"/>
<dbReference type="RefSeq" id="XP_035673016.1">
    <property type="nucleotide sequence ID" value="XM_035817123.1"/>
</dbReference>
<dbReference type="Proteomes" id="UP000001554">
    <property type="component" value="Chromosome 4"/>
</dbReference>
<feature type="compositionally biased region" description="Basic and acidic residues" evidence="1">
    <location>
        <begin position="382"/>
        <end position="391"/>
    </location>
</feature>
<feature type="compositionally biased region" description="Polar residues" evidence="1">
    <location>
        <begin position="1"/>
        <end position="11"/>
    </location>
</feature>
<dbReference type="GeneID" id="118413596"/>
<dbReference type="OrthoDB" id="6417347at2759"/>
<sequence>MEGQSSATTASPHPVPVDEMRSTRDSTAAQESDRGYECCDWAGTDKNVPECETGNKGASTSCTPSVGEIRSQHDTIVYVLQDVQSNKMVIQVPVIADESGVINCAESGLAESKDTPTVVRDPQASSLTGPDCDSLDVPDKAGNKSSTYDVTECSSHVDLVTGESHRDKTITVLSTDTHNRTTIVECNSRFIPQVDLTQTTSCTKNSSPQRDTEAQKEGNLGHHLLDAAVRGKCVSTSGDSLLSETTNDKQILEDGKEGEKSLGVARIGTGGVEDKVKTAHKLLMAASSCQSGSLPPFSLSMLITDRKQQGQTKKGAWGRSGLFNKETSTVIMKRSTELSENQNVFEEGPHAAQPEEQQQMLSCDTKVLSHNEEQALGHAPKGHPEMEKKSESGGIPADAACEAKDGDSGLIFVEPGKKSEPLTEDEDMEEAGSGNMHVGHPDCSSANAVKATDVVTWERSLPKVKDNRWEDYIGNSEEKLMEEDMGSTKGKTSKSIEVSTGLDEKMTAEENMPEVGNSESTSNKSEAFPREANRKKSYSQNTC</sequence>
<name>A0A9J7KZA8_BRAFL</name>
<dbReference type="KEGG" id="bfo:118413596"/>
<protein>
    <submittedName>
        <fullName evidence="3">Uncharacterized protein LOC118413596</fullName>
    </submittedName>
</protein>
<dbReference type="AlphaFoldDB" id="A0A9J7KZA8"/>
<reference evidence="3" key="2">
    <citation type="submission" date="2025-08" db="UniProtKB">
        <authorList>
            <consortium name="RefSeq"/>
        </authorList>
    </citation>
    <scope>IDENTIFICATION</scope>
    <source>
        <strain evidence="3">S238N-H82</strain>
        <tissue evidence="3">Testes</tissue>
    </source>
</reference>
<feature type="region of interest" description="Disordered" evidence="1">
    <location>
        <begin position="479"/>
        <end position="543"/>
    </location>
</feature>
<accession>A0A9J7KZA8</accession>
<feature type="compositionally biased region" description="Polar residues" evidence="1">
    <location>
        <begin position="489"/>
        <end position="498"/>
    </location>
</feature>
<evidence type="ECO:0000313" key="3">
    <source>
        <dbReference type="RefSeq" id="XP_035673016.1"/>
    </source>
</evidence>
<evidence type="ECO:0000256" key="1">
    <source>
        <dbReference type="SAM" id="MobiDB-lite"/>
    </source>
</evidence>
<reference evidence="2" key="1">
    <citation type="journal article" date="2020" name="Nat. Ecol. Evol.">
        <title>Deeply conserved synteny resolves early events in vertebrate evolution.</title>
        <authorList>
            <person name="Simakov O."/>
            <person name="Marletaz F."/>
            <person name="Yue J.X."/>
            <person name="O'Connell B."/>
            <person name="Jenkins J."/>
            <person name="Brandt A."/>
            <person name="Calef R."/>
            <person name="Tung C.H."/>
            <person name="Huang T.K."/>
            <person name="Schmutz J."/>
            <person name="Satoh N."/>
            <person name="Yu J.K."/>
            <person name="Putnam N.H."/>
            <person name="Green R.E."/>
            <person name="Rokhsar D.S."/>
        </authorList>
    </citation>
    <scope>NUCLEOTIDE SEQUENCE [LARGE SCALE GENOMIC DNA]</scope>
    <source>
        <strain evidence="2">S238N-H82</strain>
    </source>
</reference>
<feature type="region of interest" description="Disordered" evidence="1">
    <location>
        <begin position="375"/>
        <end position="445"/>
    </location>
</feature>
<feature type="region of interest" description="Disordered" evidence="1">
    <location>
        <begin position="1"/>
        <end position="34"/>
    </location>
</feature>
<keyword evidence="2" id="KW-1185">Reference proteome</keyword>
<feature type="region of interest" description="Disordered" evidence="1">
    <location>
        <begin position="110"/>
        <end position="148"/>
    </location>
</feature>
<organism evidence="2 3">
    <name type="scientific">Branchiostoma floridae</name>
    <name type="common">Florida lancelet</name>
    <name type="synonym">Amphioxus</name>
    <dbReference type="NCBI Taxonomy" id="7739"/>
    <lineage>
        <taxon>Eukaryota</taxon>
        <taxon>Metazoa</taxon>
        <taxon>Chordata</taxon>
        <taxon>Cephalochordata</taxon>
        <taxon>Leptocardii</taxon>
        <taxon>Amphioxiformes</taxon>
        <taxon>Branchiostomatidae</taxon>
        <taxon>Branchiostoma</taxon>
    </lineage>
</organism>